<proteinExistence type="predicted"/>
<keyword evidence="3" id="KW-1185">Reference proteome</keyword>
<dbReference type="Proteomes" id="UP000265520">
    <property type="component" value="Unassembled WGS sequence"/>
</dbReference>
<evidence type="ECO:0000259" key="1">
    <source>
        <dbReference type="Pfam" id="PF10536"/>
    </source>
</evidence>
<dbReference type="AlphaFoldDB" id="A0A392RH45"/>
<feature type="domain" description="Aminotransferase-like plant mobile" evidence="1">
    <location>
        <begin position="48"/>
        <end position="84"/>
    </location>
</feature>
<organism evidence="2 3">
    <name type="scientific">Trifolium medium</name>
    <dbReference type="NCBI Taxonomy" id="97028"/>
    <lineage>
        <taxon>Eukaryota</taxon>
        <taxon>Viridiplantae</taxon>
        <taxon>Streptophyta</taxon>
        <taxon>Embryophyta</taxon>
        <taxon>Tracheophyta</taxon>
        <taxon>Spermatophyta</taxon>
        <taxon>Magnoliopsida</taxon>
        <taxon>eudicotyledons</taxon>
        <taxon>Gunneridae</taxon>
        <taxon>Pentapetalae</taxon>
        <taxon>rosids</taxon>
        <taxon>fabids</taxon>
        <taxon>Fabales</taxon>
        <taxon>Fabaceae</taxon>
        <taxon>Papilionoideae</taxon>
        <taxon>50 kb inversion clade</taxon>
        <taxon>NPAAA clade</taxon>
        <taxon>Hologalegina</taxon>
        <taxon>IRL clade</taxon>
        <taxon>Trifolieae</taxon>
        <taxon>Trifolium</taxon>
    </lineage>
</organism>
<dbReference type="PANTHER" id="PTHR46033">
    <property type="entry name" value="PROTEIN MAIN-LIKE 2"/>
    <property type="match status" value="1"/>
</dbReference>
<protein>
    <submittedName>
        <fullName evidence="2">Serine/threonine-protein phosphatase 7 long form-like protein</fullName>
    </submittedName>
</protein>
<dbReference type="Pfam" id="PF10536">
    <property type="entry name" value="PMD"/>
    <property type="match status" value="1"/>
</dbReference>
<comment type="caution">
    <text evidence="2">The sequence shown here is derived from an EMBL/GenBank/DDBJ whole genome shotgun (WGS) entry which is preliminary data.</text>
</comment>
<name>A0A392RH45_9FABA</name>
<evidence type="ECO:0000313" key="2">
    <source>
        <dbReference type="EMBL" id="MCI35110.1"/>
    </source>
</evidence>
<dbReference type="PANTHER" id="PTHR46033:SF8">
    <property type="entry name" value="PROTEIN MAINTENANCE OF MERISTEMS-LIKE"/>
    <property type="match status" value="1"/>
</dbReference>
<sequence length="91" mass="10416">LVKFLPLHGRKVQKFPTLDKEWFHIKLARTGLADLSTTGYEFLDPVPIGAFVERWHEETSSFHLPSEEITVTLQDVSCLLHLPIEIMTRGS</sequence>
<dbReference type="InterPro" id="IPR044824">
    <property type="entry name" value="MAIN-like"/>
</dbReference>
<accession>A0A392RH45</accession>
<reference evidence="2 3" key="1">
    <citation type="journal article" date="2018" name="Front. Plant Sci.">
        <title>Red Clover (Trifolium pratense) and Zigzag Clover (T. medium) - A Picture of Genomic Similarities and Differences.</title>
        <authorList>
            <person name="Dluhosova J."/>
            <person name="Istvanek J."/>
            <person name="Nedelnik J."/>
            <person name="Repkova J."/>
        </authorList>
    </citation>
    <scope>NUCLEOTIDE SEQUENCE [LARGE SCALE GENOMIC DNA]</scope>
    <source>
        <strain evidence="3">cv. 10/8</strain>
        <tissue evidence="2">Leaf</tissue>
    </source>
</reference>
<feature type="non-terminal residue" evidence="2">
    <location>
        <position position="1"/>
    </location>
</feature>
<evidence type="ECO:0000313" key="3">
    <source>
        <dbReference type="Proteomes" id="UP000265520"/>
    </source>
</evidence>
<dbReference type="EMBL" id="LXQA010220382">
    <property type="protein sequence ID" value="MCI35110.1"/>
    <property type="molecule type" value="Genomic_DNA"/>
</dbReference>
<dbReference type="InterPro" id="IPR019557">
    <property type="entry name" value="AminoTfrase-like_pln_mobile"/>
</dbReference>
<dbReference type="GO" id="GO:0010073">
    <property type="term" value="P:meristem maintenance"/>
    <property type="evidence" value="ECO:0007669"/>
    <property type="project" value="InterPro"/>
</dbReference>